<dbReference type="Proteomes" id="UP000054350">
    <property type="component" value="Unassembled WGS sequence"/>
</dbReference>
<proteinExistence type="inferred from homology"/>
<dbReference type="InterPro" id="IPR008254">
    <property type="entry name" value="Flavodoxin/NO_synth"/>
</dbReference>
<dbReference type="NCBIfam" id="NF002999">
    <property type="entry name" value="PRK03767.1"/>
    <property type="match status" value="1"/>
</dbReference>
<gene>
    <name evidence="4" type="ORF">AMAG_17363</name>
</gene>
<dbReference type="eggNOG" id="KOG3135">
    <property type="taxonomic scope" value="Eukaryota"/>
</dbReference>
<dbReference type="Pfam" id="PF03358">
    <property type="entry name" value="FMN_red"/>
    <property type="match status" value="1"/>
</dbReference>
<evidence type="ECO:0000256" key="1">
    <source>
        <dbReference type="ARBA" id="ARBA00006961"/>
    </source>
</evidence>
<evidence type="ECO:0000256" key="2">
    <source>
        <dbReference type="SAM" id="MobiDB-lite"/>
    </source>
</evidence>
<evidence type="ECO:0000259" key="3">
    <source>
        <dbReference type="PROSITE" id="PS50902"/>
    </source>
</evidence>
<evidence type="ECO:0000313" key="4">
    <source>
        <dbReference type="EMBL" id="KNE73165.1"/>
    </source>
</evidence>
<dbReference type="PANTHER" id="PTHR30546">
    <property type="entry name" value="FLAVODOXIN-RELATED PROTEIN WRBA-RELATED"/>
    <property type="match status" value="1"/>
</dbReference>
<sequence>MAQKAKIAIIIYSLYHHVYTLAKSVKAGIDATGHAEATIFRVAETLPAEVLTKMHAPAAPELPIATPETLTSHDGYVFGIPTRFGMLPAQLKAFLDSTGQLWATGALQGKPASIFVSTATQHGGHETTALATLPYFAHLGLIFVPLGALSPNGIDEMTGGSPWGAGTIAGGDGSRQPSAKELETATAQGKHFATVTAKLVNGATLL</sequence>
<protein>
    <submittedName>
        <fullName evidence="4">NAD(P)H:quinone oxidoreductase, type IV</fullName>
    </submittedName>
</protein>
<reference evidence="4 5" key="1">
    <citation type="submission" date="2009-11" db="EMBL/GenBank/DDBJ databases">
        <title>Annotation of Allomyces macrogynus ATCC 38327.</title>
        <authorList>
            <consortium name="The Broad Institute Genome Sequencing Platform"/>
            <person name="Russ C."/>
            <person name="Cuomo C."/>
            <person name="Burger G."/>
            <person name="Gray M.W."/>
            <person name="Holland P.W.H."/>
            <person name="King N."/>
            <person name="Lang F.B.F."/>
            <person name="Roger A.J."/>
            <person name="Ruiz-Trillo I."/>
            <person name="Young S.K."/>
            <person name="Zeng Q."/>
            <person name="Gargeya S."/>
            <person name="Fitzgerald M."/>
            <person name="Haas B."/>
            <person name="Abouelleil A."/>
            <person name="Alvarado L."/>
            <person name="Arachchi H.M."/>
            <person name="Berlin A."/>
            <person name="Chapman S.B."/>
            <person name="Gearin G."/>
            <person name="Goldberg J."/>
            <person name="Griggs A."/>
            <person name="Gujja S."/>
            <person name="Hansen M."/>
            <person name="Heiman D."/>
            <person name="Howarth C."/>
            <person name="Larimer J."/>
            <person name="Lui A."/>
            <person name="MacDonald P.J.P."/>
            <person name="McCowen C."/>
            <person name="Montmayeur A."/>
            <person name="Murphy C."/>
            <person name="Neiman D."/>
            <person name="Pearson M."/>
            <person name="Priest M."/>
            <person name="Roberts A."/>
            <person name="Saif S."/>
            <person name="Shea T."/>
            <person name="Sisk P."/>
            <person name="Stolte C."/>
            <person name="Sykes S."/>
            <person name="Wortman J."/>
            <person name="Nusbaum C."/>
            <person name="Birren B."/>
        </authorList>
    </citation>
    <scope>NUCLEOTIDE SEQUENCE [LARGE SCALE GENOMIC DNA]</scope>
    <source>
        <strain evidence="4 5">ATCC 38327</strain>
    </source>
</reference>
<dbReference type="SUPFAM" id="SSF52218">
    <property type="entry name" value="Flavoproteins"/>
    <property type="match status" value="1"/>
</dbReference>
<dbReference type="OrthoDB" id="504689at2759"/>
<dbReference type="GO" id="GO:0003955">
    <property type="term" value="F:NAD(P)H dehydrogenase (quinone) activity"/>
    <property type="evidence" value="ECO:0007669"/>
    <property type="project" value="InterPro"/>
</dbReference>
<dbReference type="InterPro" id="IPR010089">
    <property type="entry name" value="Flavoprotein_WrbA-like"/>
</dbReference>
<dbReference type="VEuPathDB" id="FungiDB:AMAG_17363"/>
<reference evidence="5" key="2">
    <citation type="submission" date="2009-11" db="EMBL/GenBank/DDBJ databases">
        <title>The Genome Sequence of Allomyces macrogynus strain ATCC 38327.</title>
        <authorList>
            <consortium name="The Broad Institute Genome Sequencing Platform"/>
            <person name="Russ C."/>
            <person name="Cuomo C."/>
            <person name="Shea T."/>
            <person name="Young S.K."/>
            <person name="Zeng Q."/>
            <person name="Koehrsen M."/>
            <person name="Haas B."/>
            <person name="Borodovsky M."/>
            <person name="Guigo R."/>
            <person name="Alvarado L."/>
            <person name="Berlin A."/>
            <person name="Borenstein D."/>
            <person name="Chen Z."/>
            <person name="Engels R."/>
            <person name="Freedman E."/>
            <person name="Gellesch M."/>
            <person name="Goldberg J."/>
            <person name="Griggs A."/>
            <person name="Gujja S."/>
            <person name="Heiman D."/>
            <person name="Hepburn T."/>
            <person name="Howarth C."/>
            <person name="Jen D."/>
            <person name="Larson L."/>
            <person name="Lewis B."/>
            <person name="Mehta T."/>
            <person name="Park D."/>
            <person name="Pearson M."/>
            <person name="Roberts A."/>
            <person name="Saif S."/>
            <person name="Shenoy N."/>
            <person name="Sisk P."/>
            <person name="Stolte C."/>
            <person name="Sykes S."/>
            <person name="Walk T."/>
            <person name="White J."/>
            <person name="Yandava C."/>
            <person name="Burger G."/>
            <person name="Gray M.W."/>
            <person name="Holland P.W.H."/>
            <person name="King N."/>
            <person name="Lang F.B.F."/>
            <person name="Roger A.J."/>
            <person name="Ruiz-Trillo I."/>
            <person name="Lander E."/>
            <person name="Nusbaum C."/>
        </authorList>
    </citation>
    <scope>NUCLEOTIDE SEQUENCE [LARGE SCALE GENOMIC DNA]</scope>
    <source>
        <strain evidence="5">ATCC 38327</strain>
    </source>
</reference>
<dbReference type="NCBIfam" id="TIGR01755">
    <property type="entry name" value="flav_wrbA"/>
    <property type="match status" value="1"/>
</dbReference>
<feature type="region of interest" description="Disordered" evidence="2">
    <location>
        <begin position="162"/>
        <end position="182"/>
    </location>
</feature>
<dbReference type="GO" id="GO:0016020">
    <property type="term" value="C:membrane"/>
    <property type="evidence" value="ECO:0007669"/>
    <property type="project" value="TreeGrafter"/>
</dbReference>
<name>A0A0L0TEP2_ALLM3</name>
<accession>A0A0L0TEP2</accession>
<comment type="similarity">
    <text evidence="1">Belongs to the WrbA family.</text>
</comment>
<dbReference type="Gene3D" id="3.40.50.360">
    <property type="match status" value="1"/>
</dbReference>
<dbReference type="PROSITE" id="PS50902">
    <property type="entry name" value="FLAVODOXIN_LIKE"/>
    <property type="match status" value="1"/>
</dbReference>
<evidence type="ECO:0000313" key="5">
    <source>
        <dbReference type="Proteomes" id="UP000054350"/>
    </source>
</evidence>
<dbReference type="GO" id="GO:0010181">
    <property type="term" value="F:FMN binding"/>
    <property type="evidence" value="ECO:0007669"/>
    <property type="project" value="InterPro"/>
</dbReference>
<dbReference type="OMA" id="QAGGLWM"/>
<dbReference type="FunFam" id="3.40.50.360:FF:000001">
    <property type="entry name" value="NAD(P)H dehydrogenase (Quinone) FQR1-like"/>
    <property type="match status" value="1"/>
</dbReference>
<keyword evidence="5" id="KW-1185">Reference proteome</keyword>
<feature type="compositionally biased region" description="Gly residues" evidence="2">
    <location>
        <begin position="162"/>
        <end position="173"/>
    </location>
</feature>
<dbReference type="InterPro" id="IPR005025">
    <property type="entry name" value="FMN_Rdtase-like_dom"/>
</dbReference>
<dbReference type="AlphaFoldDB" id="A0A0L0TEP2"/>
<feature type="domain" description="Flavodoxin-like" evidence="3">
    <location>
        <begin position="7"/>
        <end position="192"/>
    </location>
</feature>
<organism evidence="4 5">
    <name type="scientific">Allomyces macrogynus (strain ATCC 38327)</name>
    <name type="common">Allomyces javanicus var. macrogynus</name>
    <dbReference type="NCBI Taxonomy" id="578462"/>
    <lineage>
        <taxon>Eukaryota</taxon>
        <taxon>Fungi</taxon>
        <taxon>Fungi incertae sedis</taxon>
        <taxon>Blastocladiomycota</taxon>
        <taxon>Blastocladiomycetes</taxon>
        <taxon>Blastocladiales</taxon>
        <taxon>Blastocladiaceae</taxon>
        <taxon>Allomyces</taxon>
    </lineage>
</organism>
<dbReference type="EMBL" id="GG745389">
    <property type="protein sequence ID" value="KNE73165.1"/>
    <property type="molecule type" value="Genomic_DNA"/>
</dbReference>
<dbReference type="PANTHER" id="PTHR30546:SF23">
    <property type="entry name" value="FLAVOPROTEIN-LIKE PROTEIN YCP4-RELATED"/>
    <property type="match status" value="1"/>
</dbReference>
<dbReference type="InterPro" id="IPR029039">
    <property type="entry name" value="Flavoprotein-like_sf"/>
</dbReference>
<dbReference type="STRING" id="578462.A0A0L0TEP2"/>